<dbReference type="Proteomes" id="UP001221757">
    <property type="component" value="Unassembled WGS sequence"/>
</dbReference>
<proteinExistence type="inferred from homology"/>
<evidence type="ECO:0000313" key="9">
    <source>
        <dbReference type="Proteomes" id="UP001221757"/>
    </source>
</evidence>
<protein>
    <submittedName>
        <fullName evidence="8">Uncharacterized protein</fullName>
    </submittedName>
</protein>
<keyword evidence="3 7" id="KW-0812">Transmembrane</keyword>
<dbReference type="Gene3D" id="6.10.110.10">
    <property type="match status" value="1"/>
</dbReference>
<evidence type="ECO:0000256" key="1">
    <source>
        <dbReference type="ARBA" id="ARBA00004141"/>
    </source>
</evidence>
<comment type="caution">
    <text evidence="8">The sequence shown here is derived from an EMBL/GenBank/DDBJ whole genome shotgun (WGS) entry which is preliminary data.</text>
</comment>
<evidence type="ECO:0000256" key="3">
    <source>
        <dbReference type="ARBA" id="ARBA00022692"/>
    </source>
</evidence>
<sequence>MSSDPTPTRRARFSGSSSAADSTSPDVDAASDRTIGATTSLRSNPASSVSARRAILTASCTRNDAFLENLHITHGNLGAMQIAQMKQWLLDFVKKGNLVRFAKAVMEFIKAHPWELLGSLGFIIFGIVLIANPLAAIGFGSLGPIAGSIAAGWQATIGNVAAGSLFAFLQSVGMVHAVTILLWGLRSLVVGPWPLLRPRALQPASRWVQNTARTSWQWIKTRWAW</sequence>
<dbReference type="EMBL" id="JARKIE010000796">
    <property type="protein sequence ID" value="KAJ7616732.1"/>
    <property type="molecule type" value="Genomic_DNA"/>
</dbReference>
<comment type="similarity">
    <text evidence="2">Belongs to the IFI6/IFI27 family.</text>
</comment>
<feature type="compositionally biased region" description="Low complexity" evidence="6">
    <location>
        <begin position="14"/>
        <end position="28"/>
    </location>
</feature>
<name>A0AAD7BCG3_MYCRO</name>
<keyword evidence="5 7" id="KW-0472">Membrane</keyword>
<evidence type="ECO:0000313" key="8">
    <source>
        <dbReference type="EMBL" id="KAJ7616732.1"/>
    </source>
</evidence>
<dbReference type="GO" id="GO:0016020">
    <property type="term" value="C:membrane"/>
    <property type="evidence" value="ECO:0007669"/>
    <property type="project" value="UniProtKB-SubCell"/>
</dbReference>
<reference evidence="8" key="1">
    <citation type="submission" date="2023-03" db="EMBL/GenBank/DDBJ databases">
        <title>Massive genome expansion in bonnet fungi (Mycena s.s.) driven by repeated elements and novel gene families across ecological guilds.</title>
        <authorList>
            <consortium name="Lawrence Berkeley National Laboratory"/>
            <person name="Harder C.B."/>
            <person name="Miyauchi S."/>
            <person name="Viragh M."/>
            <person name="Kuo A."/>
            <person name="Thoen E."/>
            <person name="Andreopoulos B."/>
            <person name="Lu D."/>
            <person name="Skrede I."/>
            <person name="Drula E."/>
            <person name="Henrissat B."/>
            <person name="Morin E."/>
            <person name="Kohler A."/>
            <person name="Barry K."/>
            <person name="LaButti K."/>
            <person name="Morin E."/>
            <person name="Salamov A."/>
            <person name="Lipzen A."/>
            <person name="Mereny Z."/>
            <person name="Hegedus B."/>
            <person name="Baldrian P."/>
            <person name="Stursova M."/>
            <person name="Weitz H."/>
            <person name="Taylor A."/>
            <person name="Grigoriev I.V."/>
            <person name="Nagy L.G."/>
            <person name="Martin F."/>
            <person name="Kauserud H."/>
        </authorList>
    </citation>
    <scope>NUCLEOTIDE SEQUENCE</scope>
    <source>
        <strain evidence="8">CBHHK067</strain>
    </source>
</reference>
<feature type="transmembrane region" description="Helical" evidence="7">
    <location>
        <begin position="116"/>
        <end position="140"/>
    </location>
</feature>
<feature type="transmembrane region" description="Helical" evidence="7">
    <location>
        <begin position="160"/>
        <end position="185"/>
    </location>
</feature>
<organism evidence="8 9">
    <name type="scientific">Mycena rosella</name>
    <name type="common">Pink bonnet</name>
    <name type="synonym">Agaricus rosellus</name>
    <dbReference type="NCBI Taxonomy" id="1033263"/>
    <lineage>
        <taxon>Eukaryota</taxon>
        <taxon>Fungi</taxon>
        <taxon>Dikarya</taxon>
        <taxon>Basidiomycota</taxon>
        <taxon>Agaricomycotina</taxon>
        <taxon>Agaricomycetes</taxon>
        <taxon>Agaricomycetidae</taxon>
        <taxon>Agaricales</taxon>
        <taxon>Marasmiineae</taxon>
        <taxon>Mycenaceae</taxon>
        <taxon>Mycena</taxon>
    </lineage>
</organism>
<evidence type="ECO:0000256" key="6">
    <source>
        <dbReference type="SAM" id="MobiDB-lite"/>
    </source>
</evidence>
<keyword evidence="9" id="KW-1185">Reference proteome</keyword>
<gene>
    <name evidence="8" type="ORF">B0H17DRAFT_1152607</name>
</gene>
<keyword evidence="4 7" id="KW-1133">Transmembrane helix</keyword>
<feature type="region of interest" description="Disordered" evidence="6">
    <location>
        <begin position="1"/>
        <end position="43"/>
    </location>
</feature>
<evidence type="ECO:0000256" key="5">
    <source>
        <dbReference type="ARBA" id="ARBA00023136"/>
    </source>
</evidence>
<comment type="subcellular location">
    <subcellularLocation>
        <location evidence="1">Membrane</location>
        <topology evidence="1">Multi-pass membrane protein</topology>
    </subcellularLocation>
</comment>
<evidence type="ECO:0000256" key="7">
    <source>
        <dbReference type="SAM" id="Phobius"/>
    </source>
</evidence>
<accession>A0AAD7BCG3</accession>
<evidence type="ECO:0000256" key="2">
    <source>
        <dbReference type="ARBA" id="ARBA00007262"/>
    </source>
</evidence>
<dbReference type="InterPro" id="IPR038213">
    <property type="entry name" value="IFI6/IFI27-like_sf"/>
</dbReference>
<evidence type="ECO:0000256" key="4">
    <source>
        <dbReference type="ARBA" id="ARBA00022989"/>
    </source>
</evidence>
<dbReference type="AlphaFoldDB" id="A0AAD7BCG3"/>
<dbReference type="Pfam" id="PF06140">
    <property type="entry name" value="Ifi-6-16"/>
    <property type="match status" value="1"/>
</dbReference>
<dbReference type="InterPro" id="IPR009311">
    <property type="entry name" value="IFI6/IFI27-like"/>
</dbReference>